<reference evidence="1" key="1">
    <citation type="submission" date="2024-06" db="EMBL/GenBank/DDBJ databases">
        <title>Lacrimispora cavernae sp. nov., a novel anaerobe isolated from bat guano pile inside a cave.</title>
        <authorList>
            <person name="Miller S.L."/>
            <person name="Lu N."/>
            <person name="King J."/>
            <person name="Sankaranarayanan K."/>
            <person name="Lawson P.A."/>
        </authorList>
    </citation>
    <scope>NUCLEOTIDE SEQUENCE</scope>
    <source>
        <strain evidence="1">BS-2</strain>
    </source>
</reference>
<dbReference type="Gene3D" id="3.40.30.10">
    <property type="entry name" value="Glutaredoxin"/>
    <property type="match status" value="1"/>
</dbReference>
<dbReference type="AlphaFoldDB" id="A0AAU7PVC5"/>
<organism evidence="1">
    <name type="scientific">Lacrimispora sp. BS-2</name>
    <dbReference type="NCBI Taxonomy" id="3151850"/>
    <lineage>
        <taxon>Bacteria</taxon>
        <taxon>Bacillati</taxon>
        <taxon>Bacillota</taxon>
        <taxon>Clostridia</taxon>
        <taxon>Lachnospirales</taxon>
        <taxon>Lachnospiraceae</taxon>
        <taxon>Lacrimispora</taxon>
    </lineage>
</organism>
<dbReference type="RefSeq" id="WP_349948168.1">
    <property type="nucleotide sequence ID" value="NZ_CP157940.1"/>
</dbReference>
<dbReference type="InterPro" id="IPR010712">
    <property type="entry name" value="Arsenical-R_ArsD"/>
</dbReference>
<evidence type="ECO:0000313" key="1">
    <source>
        <dbReference type="EMBL" id="XBS55501.1"/>
    </source>
</evidence>
<gene>
    <name evidence="1" type="primary">arsD</name>
    <name evidence="1" type="ORF">ABFV83_06845</name>
</gene>
<proteinExistence type="predicted"/>
<dbReference type="GO" id="GO:0003677">
    <property type="term" value="F:DNA binding"/>
    <property type="evidence" value="ECO:0007669"/>
    <property type="project" value="InterPro"/>
</dbReference>
<dbReference type="GO" id="GO:0045892">
    <property type="term" value="P:negative regulation of DNA-templated transcription"/>
    <property type="evidence" value="ECO:0007669"/>
    <property type="project" value="InterPro"/>
</dbReference>
<dbReference type="EMBL" id="CP157940">
    <property type="protein sequence ID" value="XBS55501.1"/>
    <property type="molecule type" value="Genomic_DNA"/>
</dbReference>
<dbReference type="GO" id="GO:0046685">
    <property type="term" value="P:response to arsenic-containing substance"/>
    <property type="evidence" value="ECO:0007669"/>
    <property type="project" value="InterPro"/>
</dbReference>
<accession>A0AAU7PVC5</accession>
<dbReference type="Pfam" id="PF06953">
    <property type="entry name" value="ArsD"/>
    <property type="match status" value="1"/>
</dbReference>
<dbReference type="NCBIfam" id="NF033727">
    <property type="entry name" value="chaperon_ArsD"/>
    <property type="match status" value="1"/>
</dbReference>
<name>A0AAU7PVC5_9FIRM</name>
<protein>
    <submittedName>
        <fullName evidence="1">Arsenite efflux transporter metallochaperone ArsD</fullName>
    </submittedName>
</protein>
<sequence length="160" mass="17667">MSKKNKGLFVTWIANWVIFTGRDSKINSMKEGNNFMKTMQIFEPAMCCSTGLCGVGVDPELLRISTVLDTLKKHGITVDRFNLNSAPMEFVHNKIVNDFINDKGPDGLPVTLMDGKIVLAGKYPTNAEFTEWLGLPANLLRKPVEKEQSSDSCCCKGGCC</sequence>